<keyword evidence="8" id="KW-0408">Iron</keyword>
<organism evidence="12 13">
    <name type="scientific">Hyphomicrobium denitrificans (strain ATCC 51888 / DSM 1869 / NCIMB 11706 / TK 0415)</name>
    <dbReference type="NCBI Taxonomy" id="582899"/>
    <lineage>
        <taxon>Bacteria</taxon>
        <taxon>Pseudomonadati</taxon>
        <taxon>Pseudomonadota</taxon>
        <taxon>Alphaproteobacteria</taxon>
        <taxon>Hyphomicrobiales</taxon>
        <taxon>Hyphomicrobiaceae</taxon>
        <taxon>Hyphomicrobium</taxon>
    </lineage>
</organism>
<dbReference type="InterPro" id="IPR036188">
    <property type="entry name" value="FAD/NAD-bd_sf"/>
</dbReference>
<dbReference type="InterPro" id="IPR051793">
    <property type="entry name" value="NADH:flavin_oxidoreductase"/>
</dbReference>
<evidence type="ECO:0000256" key="9">
    <source>
        <dbReference type="ARBA" id="ARBA00023014"/>
    </source>
</evidence>
<dbReference type="Gene3D" id="3.50.50.60">
    <property type="entry name" value="FAD/NAD(P)-binding domain"/>
    <property type="match status" value="1"/>
</dbReference>
<proteinExistence type="inferred from homology"/>
<evidence type="ECO:0000259" key="10">
    <source>
        <dbReference type="Pfam" id="PF00724"/>
    </source>
</evidence>
<dbReference type="GO" id="GO:0051536">
    <property type="term" value="F:iron-sulfur cluster binding"/>
    <property type="evidence" value="ECO:0007669"/>
    <property type="project" value="UniProtKB-KW"/>
</dbReference>
<keyword evidence="9" id="KW-0411">Iron-sulfur</keyword>
<dbReference type="SUPFAM" id="SSF51971">
    <property type="entry name" value="Nucleotide-binding domain"/>
    <property type="match status" value="1"/>
</dbReference>
<gene>
    <name evidence="12" type="ordered locus">Hden_0535</name>
</gene>
<keyword evidence="6" id="KW-0479">Metal-binding</keyword>
<dbReference type="GO" id="GO:0010181">
    <property type="term" value="F:FMN binding"/>
    <property type="evidence" value="ECO:0007669"/>
    <property type="project" value="InterPro"/>
</dbReference>
<name>D8JS97_HYPDA</name>
<evidence type="ECO:0000256" key="2">
    <source>
        <dbReference type="ARBA" id="ARBA00001966"/>
    </source>
</evidence>
<reference evidence="13" key="1">
    <citation type="journal article" date="2011" name="J. Bacteriol.">
        <title>Genome sequences of eight morphologically diverse alphaproteobacteria.</title>
        <authorList>
            <consortium name="US DOE Joint Genome Institute"/>
            <person name="Brown P.J."/>
            <person name="Kysela D.T."/>
            <person name="Buechlein A."/>
            <person name="Hemmerich C."/>
            <person name="Brun Y.V."/>
        </authorList>
    </citation>
    <scope>NUCLEOTIDE SEQUENCE [LARGE SCALE GENOMIC DNA]</scope>
    <source>
        <strain evidence="13">ATCC 51888 / DSM 1869 / NCIB 11706 / TK 0415</strain>
    </source>
</reference>
<dbReference type="KEGG" id="hdn:Hden_0535"/>
<dbReference type="Proteomes" id="UP000002033">
    <property type="component" value="Chromosome"/>
</dbReference>
<evidence type="ECO:0000256" key="3">
    <source>
        <dbReference type="ARBA" id="ARBA00011048"/>
    </source>
</evidence>
<protein>
    <submittedName>
        <fullName evidence="12">NADH:flavin oxidoreductase/NADH oxidase</fullName>
    </submittedName>
</protein>
<evidence type="ECO:0000256" key="4">
    <source>
        <dbReference type="ARBA" id="ARBA00022630"/>
    </source>
</evidence>
<accession>D8JS97</accession>
<evidence type="ECO:0000256" key="8">
    <source>
        <dbReference type="ARBA" id="ARBA00023004"/>
    </source>
</evidence>
<dbReference type="GO" id="GO:0046872">
    <property type="term" value="F:metal ion binding"/>
    <property type="evidence" value="ECO:0007669"/>
    <property type="project" value="UniProtKB-KW"/>
</dbReference>
<evidence type="ECO:0000313" key="13">
    <source>
        <dbReference type="Proteomes" id="UP000002033"/>
    </source>
</evidence>
<dbReference type="PANTHER" id="PTHR42917">
    <property type="entry name" value="2,4-DIENOYL-COA REDUCTASE"/>
    <property type="match status" value="1"/>
</dbReference>
<keyword evidence="4" id="KW-0285">Flavoprotein</keyword>
<evidence type="ECO:0000256" key="5">
    <source>
        <dbReference type="ARBA" id="ARBA00022643"/>
    </source>
</evidence>
<dbReference type="RefSeq" id="WP_013214575.1">
    <property type="nucleotide sequence ID" value="NC_014313.1"/>
</dbReference>
<dbReference type="InterPro" id="IPR001155">
    <property type="entry name" value="OxRdtase_FMN_N"/>
</dbReference>
<dbReference type="SUPFAM" id="SSF51395">
    <property type="entry name" value="FMN-linked oxidoreductases"/>
    <property type="match status" value="1"/>
</dbReference>
<dbReference type="EMBL" id="CP002083">
    <property type="protein sequence ID" value="ADJ22356.1"/>
    <property type="molecule type" value="Genomic_DNA"/>
</dbReference>
<dbReference type="Pfam" id="PF00724">
    <property type="entry name" value="Oxidored_FMN"/>
    <property type="match status" value="1"/>
</dbReference>
<dbReference type="Pfam" id="PF13450">
    <property type="entry name" value="NAD_binding_8"/>
    <property type="match status" value="1"/>
</dbReference>
<feature type="domain" description="TMADH/DMDH/HD second alpha/beta" evidence="11">
    <location>
        <begin position="515"/>
        <end position="643"/>
    </location>
</feature>
<feature type="domain" description="NADH:flavin oxidoreductase/NADH oxidase N-terminal" evidence="10">
    <location>
        <begin position="10"/>
        <end position="343"/>
    </location>
</feature>
<evidence type="ECO:0000259" key="11">
    <source>
        <dbReference type="Pfam" id="PF22620"/>
    </source>
</evidence>
<evidence type="ECO:0000256" key="7">
    <source>
        <dbReference type="ARBA" id="ARBA00023002"/>
    </source>
</evidence>
<dbReference type="InterPro" id="IPR037348">
    <property type="entry name" value="TMADH/DMDH_FMN-bd"/>
</dbReference>
<dbReference type="CDD" id="cd02929">
    <property type="entry name" value="TMADH_HD_FMN"/>
    <property type="match status" value="1"/>
</dbReference>
<keyword evidence="7" id="KW-0560">Oxidoreductase</keyword>
<keyword evidence="13" id="KW-1185">Reference proteome</keyword>
<comment type="cofactor">
    <cofactor evidence="1">
        <name>FMN</name>
        <dbReference type="ChEBI" id="CHEBI:58210"/>
    </cofactor>
</comment>
<dbReference type="Pfam" id="PF22620">
    <property type="entry name" value="OYE-like_second_a-b"/>
    <property type="match status" value="1"/>
</dbReference>
<dbReference type="PANTHER" id="PTHR42917:SF2">
    <property type="entry name" value="2,4-DIENOYL-COA REDUCTASE [(2E)-ENOYL-COA-PRODUCING]"/>
    <property type="match status" value="1"/>
</dbReference>
<dbReference type="eggNOG" id="COG1902">
    <property type="taxonomic scope" value="Bacteria"/>
</dbReference>
<dbReference type="eggNOG" id="COG0493">
    <property type="taxonomic scope" value="Bacteria"/>
</dbReference>
<dbReference type="InterPro" id="IPR013785">
    <property type="entry name" value="Aldolase_TIM"/>
</dbReference>
<sequence length="729" mass="81325">MARNPKHDILFEPIKIGPKTMKNRFYQVPHCIGAGSEKPGTQAAHRGMKAEGGWGACCTEYCSISPEADDCHRVSARIWDEGDVINLRHLNDTLHKHGALGGVELWYGGSHAPCMESRAISYGPTSQASEFEYLTYCHEADLDDIKHLQNLYVEAAKRSVQAGFDIVYVYGAHSYLPLQFLSKYYNHRTDGYGGSFENRARFWVETLEKVKAAVGHEAAIATRFAVDTLYGADGVEALDEGVKFVELVDSKGLLDLWDLNVGDIAEWGEDAGPSRFYKAGHQRNWTDDCKKAAKVPVLGVSRETSPDDMAARIREGRLDILGFARPSIADPFIPKKIEEGRYEDIRECIGCNVCISRWEIGGPPMICTQNATANEEYRRGWHPEKFAKTKDTCSVLVVGAGPAGMECARVLGERGYDVHLREAEAEIGGRIRKVVKYPGLAEWGRVAIYRQLQLQKLKNVEVHTGIGKMSADDILNYGADKVVLATGSHWAGDGTNFVTHAPVEGIDTSLPHICTPEQILMQNKPVGDNVLVVDCDGYFTGVSIAEYLADRGKHVKILTPLGGVAPYTHFTLEAPNLHRMMYEKKIHELTSHWLTKVEPGKATAYYLFRDGYKRNLGPKTGELPRRAGTDVVEVPFDTLVVCTARVPNDSLYREIAKRKDEWEKREIQAVYQAGDCFAPGLIAQAVFEGHRIAREFESSNPQRAQPWIRERQVWGHETYPKIADRETVG</sequence>
<dbReference type="PRINTS" id="PR00368">
    <property type="entry name" value="FADPNR"/>
</dbReference>
<keyword evidence="5" id="KW-0288">FMN</keyword>
<dbReference type="InterPro" id="IPR054428">
    <property type="entry name" value="TMADH/DMDH/HD_second_a-b"/>
</dbReference>
<evidence type="ECO:0000256" key="1">
    <source>
        <dbReference type="ARBA" id="ARBA00001917"/>
    </source>
</evidence>
<dbReference type="GO" id="GO:0016491">
    <property type="term" value="F:oxidoreductase activity"/>
    <property type="evidence" value="ECO:0007669"/>
    <property type="project" value="UniProtKB-KW"/>
</dbReference>
<dbReference type="AlphaFoldDB" id="D8JS97"/>
<comment type="similarity">
    <text evidence="3">In the N-terminal section; belongs to the NADH:flavin oxidoreductase/NADH oxidase family.</text>
</comment>
<dbReference type="Gene3D" id="3.20.20.70">
    <property type="entry name" value="Aldolase class I"/>
    <property type="match status" value="1"/>
</dbReference>
<dbReference type="HOGENOM" id="CLU_012153_1_2_5"/>
<dbReference type="Gene3D" id="3.40.50.720">
    <property type="entry name" value="NAD(P)-binding Rossmann-like Domain"/>
    <property type="match status" value="1"/>
</dbReference>
<dbReference type="OrthoDB" id="9804454at2"/>
<evidence type="ECO:0000313" key="12">
    <source>
        <dbReference type="EMBL" id="ADJ22356.1"/>
    </source>
</evidence>
<dbReference type="STRING" id="582899.Hden_0535"/>
<evidence type="ECO:0000256" key="6">
    <source>
        <dbReference type="ARBA" id="ARBA00022723"/>
    </source>
</evidence>
<comment type="cofactor">
    <cofactor evidence="2">
        <name>[4Fe-4S] cluster</name>
        <dbReference type="ChEBI" id="CHEBI:49883"/>
    </cofactor>
</comment>
<dbReference type="SUPFAM" id="SSF51905">
    <property type="entry name" value="FAD/NAD(P)-binding domain"/>
    <property type="match status" value="1"/>
</dbReference>